<reference evidence="1 2" key="1">
    <citation type="submission" date="2019-12" db="EMBL/GenBank/DDBJ databases">
        <title>Whole-genome analyses of novel actinobacteria.</title>
        <authorList>
            <person name="Sahin N."/>
            <person name="Saygin H."/>
        </authorList>
    </citation>
    <scope>NUCLEOTIDE SEQUENCE [LARGE SCALE GENOMIC DNA]</scope>
    <source>
        <strain evidence="1 2">KC615</strain>
    </source>
</reference>
<comment type="caution">
    <text evidence="1">The sequence shown here is derived from an EMBL/GenBank/DDBJ whole genome shotgun (WGS) entry which is preliminary data.</text>
</comment>
<sequence length="78" mass="8658">MQKPKFWKKVAIGGVSIAVYRALNRTEKPSDVEMQFPPGGRLISLLALADDVRKKIVSALGAPDVEGDLYIWEKDDKS</sequence>
<dbReference type="EMBL" id="WUUL01000005">
    <property type="protein sequence ID" value="MXQ53896.1"/>
    <property type="molecule type" value="Genomic_DNA"/>
</dbReference>
<evidence type="ECO:0000313" key="2">
    <source>
        <dbReference type="Proteomes" id="UP000430692"/>
    </source>
</evidence>
<dbReference type="RefSeq" id="WP_160801254.1">
    <property type="nucleotide sequence ID" value="NZ_WUUL01000005.1"/>
</dbReference>
<gene>
    <name evidence="1" type="ORF">GSM42_09225</name>
</gene>
<organism evidence="1 2">
    <name type="scientific">Shimazuella alba</name>
    <dbReference type="NCBI Taxonomy" id="2690964"/>
    <lineage>
        <taxon>Bacteria</taxon>
        <taxon>Bacillati</taxon>
        <taxon>Bacillota</taxon>
        <taxon>Bacilli</taxon>
        <taxon>Bacillales</taxon>
        <taxon>Thermoactinomycetaceae</taxon>
        <taxon>Shimazuella</taxon>
    </lineage>
</organism>
<accession>A0A6I4VVN1</accession>
<name>A0A6I4VVN1_9BACL</name>
<proteinExistence type="predicted"/>
<protein>
    <submittedName>
        <fullName evidence="1">Uncharacterized protein</fullName>
    </submittedName>
</protein>
<dbReference type="AlphaFoldDB" id="A0A6I4VVN1"/>
<evidence type="ECO:0000313" key="1">
    <source>
        <dbReference type="EMBL" id="MXQ53896.1"/>
    </source>
</evidence>
<dbReference type="Proteomes" id="UP000430692">
    <property type="component" value="Unassembled WGS sequence"/>
</dbReference>
<keyword evidence="2" id="KW-1185">Reference proteome</keyword>